<gene>
    <name evidence="9" type="ORF">IWT5_01046</name>
</gene>
<evidence type="ECO:0000256" key="5">
    <source>
        <dbReference type="ARBA" id="ARBA00022692"/>
    </source>
</evidence>
<proteinExistence type="predicted"/>
<dbReference type="GO" id="GO:0005886">
    <property type="term" value="C:plasma membrane"/>
    <property type="evidence" value="ECO:0007669"/>
    <property type="project" value="UniProtKB-SubCell"/>
</dbReference>
<feature type="transmembrane region" description="Helical" evidence="8">
    <location>
        <begin position="466"/>
        <end position="487"/>
    </location>
</feature>
<keyword evidence="5 8" id="KW-0812">Transmembrane</keyword>
<evidence type="ECO:0000256" key="6">
    <source>
        <dbReference type="ARBA" id="ARBA00022989"/>
    </source>
</evidence>
<dbReference type="EMBL" id="BCMJ01000003">
    <property type="protein sequence ID" value="GAX07895.1"/>
    <property type="molecule type" value="Genomic_DNA"/>
</dbReference>
<feature type="transmembrane region" description="Helical" evidence="8">
    <location>
        <begin position="499"/>
        <end position="516"/>
    </location>
</feature>
<evidence type="ECO:0000256" key="7">
    <source>
        <dbReference type="ARBA" id="ARBA00023136"/>
    </source>
</evidence>
<keyword evidence="3" id="KW-0328">Glycosyltransferase</keyword>
<sequence>MRIRKISITSVLALILACAMLIGIISNIFVPLNLKATCLVLIGCLAIWYLKPLYLKWTSQLSQRTVNWILAVIIILMMVIQLLVLRFLPASVYHDPFRVLVQAEQLSHGHLNWNDSLYFQRFPNNVSLTVLMSGWLKLTNLLHLDTYWGIHLLSFILLDTFIIAILRSVRRLSHQNSAALLAALFFLVSPFAYTYYLQVFYSDLPTLVCLAVVFNVLIGWSSFNQTKKGLTGAGLLISVIIGEVVKPNLIVLLVAVLLVTIWLLFKNRQQLKAIQTPFLIIILGFVLAVPTSAGLKAASHYHADNEYAFPAMHWVWMSYNPHNAGRYDIKDVETLSSIQGKQAKQDYLNKALPERLAKLGPVGIVTRWIEKASILLNVSLMPKAYTGGYVAAPKLYQRFELQLSSMGMVIMRIGFVLLYAETLLRCLRLWRRRSKSTDDPRIMLTILTALGYIAFHTLLWETESRYGQVMIPLLGILCAVPSLALVSERRIRLRTKNEGWVALVAVVVLVATYASAPHALSTTKGHDVAVQQSQLSLQFDAKKTKIKPYGTLSQQVQLNHKAKRFEISLAPAAEFSGTLINEQTHQHYELYRTFKSLMLKRTLPVGKYRIQLRNDLQRSQSVLITKTLSYRLAPYPLKIDQSQYPYWSFVYTFSRAR</sequence>
<feature type="transmembrane region" description="Helical" evidence="8">
    <location>
        <begin position="66"/>
        <end position="88"/>
    </location>
</feature>
<dbReference type="Proteomes" id="UP000223370">
    <property type="component" value="Unassembled WGS sequence"/>
</dbReference>
<dbReference type="PANTHER" id="PTHR33908">
    <property type="entry name" value="MANNOSYLTRANSFERASE YKCB-RELATED"/>
    <property type="match status" value="1"/>
</dbReference>
<comment type="caution">
    <text evidence="9">The sequence shown here is derived from an EMBL/GenBank/DDBJ whole genome shotgun (WGS) entry which is preliminary data.</text>
</comment>
<protein>
    <recommendedName>
        <fullName evidence="11">Glycosyltransferase RgtA/B/C/D-like domain-containing protein</fullName>
    </recommendedName>
</protein>
<feature type="transmembrane region" description="Helical" evidence="8">
    <location>
        <begin position="7"/>
        <end position="28"/>
    </location>
</feature>
<feature type="transmembrane region" description="Helical" evidence="8">
    <location>
        <begin position="204"/>
        <end position="223"/>
    </location>
</feature>
<evidence type="ECO:0008006" key="11">
    <source>
        <dbReference type="Google" id="ProtNLM"/>
    </source>
</evidence>
<dbReference type="PROSITE" id="PS51257">
    <property type="entry name" value="PROKAR_LIPOPROTEIN"/>
    <property type="match status" value="1"/>
</dbReference>
<dbReference type="OrthoDB" id="2240371at2"/>
<keyword evidence="10" id="KW-1185">Reference proteome</keyword>
<keyword evidence="6 8" id="KW-1133">Transmembrane helix</keyword>
<evidence type="ECO:0000313" key="9">
    <source>
        <dbReference type="EMBL" id="GAX07895.1"/>
    </source>
</evidence>
<keyword evidence="4" id="KW-0808">Transferase</keyword>
<accession>A0A1Z5J1H6</accession>
<evidence type="ECO:0000256" key="8">
    <source>
        <dbReference type="SAM" id="Phobius"/>
    </source>
</evidence>
<feature type="transmembrane region" description="Helical" evidence="8">
    <location>
        <begin position="146"/>
        <end position="166"/>
    </location>
</feature>
<feature type="transmembrane region" description="Helical" evidence="8">
    <location>
        <begin position="178"/>
        <end position="198"/>
    </location>
</feature>
<evidence type="ECO:0000256" key="4">
    <source>
        <dbReference type="ARBA" id="ARBA00022679"/>
    </source>
</evidence>
<feature type="transmembrane region" description="Helical" evidence="8">
    <location>
        <begin position="374"/>
        <end position="391"/>
    </location>
</feature>
<dbReference type="PANTHER" id="PTHR33908:SF11">
    <property type="entry name" value="MEMBRANE PROTEIN"/>
    <property type="match status" value="1"/>
</dbReference>
<evidence type="ECO:0000313" key="10">
    <source>
        <dbReference type="Proteomes" id="UP000223370"/>
    </source>
</evidence>
<feature type="transmembrane region" description="Helical" evidence="8">
    <location>
        <begin position="34"/>
        <end position="54"/>
    </location>
</feature>
<feature type="transmembrane region" description="Helical" evidence="8">
    <location>
        <begin position="403"/>
        <end position="420"/>
    </location>
</feature>
<feature type="transmembrane region" description="Helical" evidence="8">
    <location>
        <begin position="235"/>
        <end position="265"/>
    </location>
</feature>
<reference evidence="9 10" key="1">
    <citation type="submission" date="2015-11" db="EMBL/GenBank/DDBJ databases">
        <title>Draft genome sequences of new species of the genus Lactobacillus isolated from orchardgrass silage.</title>
        <authorList>
            <person name="Tohno M."/>
            <person name="Tanizawa Y."/>
            <person name="Arita M."/>
        </authorList>
    </citation>
    <scope>NUCLEOTIDE SEQUENCE [LARGE SCALE GENOMIC DNA]</scope>
    <source>
        <strain evidence="9 10">IWT5</strain>
    </source>
</reference>
<dbReference type="RefSeq" id="WP_098824250.1">
    <property type="nucleotide sequence ID" value="NZ_BCMJ01000003.1"/>
</dbReference>
<feature type="transmembrane region" description="Helical" evidence="8">
    <location>
        <begin position="277"/>
        <end position="295"/>
    </location>
</feature>
<keyword evidence="2" id="KW-1003">Cell membrane</keyword>
<evidence type="ECO:0000256" key="2">
    <source>
        <dbReference type="ARBA" id="ARBA00022475"/>
    </source>
</evidence>
<name>A0A1Z5J1H6_9LACO</name>
<dbReference type="GO" id="GO:0016763">
    <property type="term" value="F:pentosyltransferase activity"/>
    <property type="evidence" value="ECO:0007669"/>
    <property type="project" value="TreeGrafter"/>
</dbReference>
<comment type="subcellular location">
    <subcellularLocation>
        <location evidence="1">Cell membrane</location>
        <topology evidence="1">Multi-pass membrane protein</topology>
    </subcellularLocation>
</comment>
<feature type="transmembrane region" description="Helical" evidence="8">
    <location>
        <begin position="441"/>
        <end position="460"/>
    </location>
</feature>
<evidence type="ECO:0000256" key="3">
    <source>
        <dbReference type="ARBA" id="ARBA00022676"/>
    </source>
</evidence>
<keyword evidence="7 8" id="KW-0472">Membrane</keyword>
<evidence type="ECO:0000256" key="1">
    <source>
        <dbReference type="ARBA" id="ARBA00004651"/>
    </source>
</evidence>
<organism evidence="9 10">
    <name type="scientific">Secundilactobacillus silagincola</name>
    <dbReference type="NCBI Taxonomy" id="1714681"/>
    <lineage>
        <taxon>Bacteria</taxon>
        <taxon>Bacillati</taxon>
        <taxon>Bacillota</taxon>
        <taxon>Bacilli</taxon>
        <taxon>Lactobacillales</taxon>
        <taxon>Lactobacillaceae</taxon>
        <taxon>Secundilactobacillus</taxon>
    </lineage>
</organism>
<dbReference type="AlphaFoldDB" id="A0A1Z5J1H6"/>
<dbReference type="GO" id="GO:0009103">
    <property type="term" value="P:lipopolysaccharide biosynthetic process"/>
    <property type="evidence" value="ECO:0007669"/>
    <property type="project" value="UniProtKB-ARBA"/>
</dbReference>
<dbReference type="InterPro" id="IPR050297">
    <property type="entry name" value="LipidA_mod_glycosyltrf_83"/>
</dbReference>